<dbReference type="InterPro" id="IPR043502">
    <property type="entry name" value="DNA/RNA_pol_sf"/>
</dbReference>
<keyword evidence="2" id="KW-0695">RNA-directed DNA polymerase</keyword>
<sequence>NTNYEILDYKSCNYSDLFSILSNSNWNELIYDCGMDIDSLFLRFSHIVKSAIVTTTPSKRIISSTFPRWCSVKYKNLISSKKKYHKLYKQTGLLSHYQSFSFYRKKCKSLAKIDYKNYITSVEKSISSDVKYFWTFVNTLKKSNMLPTQMRHNDQTFDNPNDISNCFSNYFGSVYTTTELNIPSYDFNSCHTINSLSFTVDDVFKKLNSLDINKGVGPDSIPASVLKFCAVVLASPITHMFNLSLSRGIYPDCLKLSFIVPIFKDGDKTDITNYRPITIQSTLAKVFESLLIDKLRFLLKNIFIPEQHGFLQGRSTLTNLLNFQNNVLDSLKAGKQMDVIYTDFSKAFDKVNHLNLIAKLRGYGFRDPLLSWFTSYLINRRQVVKIQNSFSKEVLIPSGVPQGSHLGPLLFNLYINDIKSQLLQVKFLLYADDLKIFFPISSVNDCTILQSSLHALFNWCKNNGMLLNLMKCCVITFHRKYSPVLFDYKLADHLLHRPTYIKDLGIIMNPNLTFQIHFEHVCKKASKLLGFISRTTRDFHDVSVIVTLFNSIVRPILEYNSIIWSPYQKCYINRLENIQKRLIRTIGVRLGYDYNNIPYKEIYGRFVISSLENRRIINDILFLYKLLNNFIDCPYLVNEIYFNIPSIQTRHNNLFSINFAQTNYLYHSPLLRILRHANVFNIDLFNTSAKMIRGIIGLS</sequence>
<dbReference type="AlphaFoldDB" id="A0A023EYX7"/>
<feature type="domain" description="Reverse transcriptase" evidence="1">
    <location>
        <begin position="243"/>
        <end position="508"/>
    </location>
</feature>
<keyword evidence="2" id="KW-0548">Nucleotidyltransferase</keyword>
<dbReference type="EMBL" id="GBBI01004294">
    <property type="protein sequence ID" value="JAC14418.1"/>
    <property type="molecule type" value="mRNA"/>
</dbReference>
<dbReference type="PANTHER" id="PTHR33332">
    <property type="entry name" value="REVERSE TRANSCRIPTASE DOMAIN-CONTAINING PROTEIN"/>
    <property type="match status" value="1"/>
</dbReference>
<dbReference type="InterPro" id="IPR000477">
    <property type="entry name" value="RT_dom"/>
</dbReference>
<dbReference type="Pfam" id="PF00078">
    <property type="entry name" value="RVT_1"/>
    <property type="match status" value="1"/>
</dbReference>
<dbReference type="GO" id="GO:0003964">
    <property type="term" value="F:RNA-directed DNA polymerase activity"/>
    <property type="evidence" value="ECO:0007669"/>
    <property type="project" value="UniProtKB-KW"/>
</dbReference>
<dbReference type="CDD" id="cd01650">
    <property type="entry name" value="RT_nLTR_like"/>
    <property type="match status" value="1"/>
</dbReference>
<evidence type="ECO:0000313" key="2">
    <source>
        <dbReference type="EMBL" id="JAC14418.1"/>
    </source>
</evidence>
<reference evidence="2" key="1">
    <citation type="journal article" date="2014" name="PLoS Negl. Trop. Dis.">
        <title>An updated insight into the Sialotranscriptome of Triatoma infestans: developmental stage and geographic variations.</title>
        <authorList>
            <person name="Schwarz A."/>
            <person name="Medrano-Mercado N."/>
            <person name="Schaub G.A."/>
            <person name="Struchiner C.J."/>
            <person name="Bargues M.D."/>
            <person name="Levy M.Z."/>
            <person name="Ribeiro J.M."/>
        </authorList>
    </citation>
    <scope>NUCLEOTIDE SEQUENCE</scope>
    <source>
        <strain evidence="2">Chile</strain>
        <tissue evidence="2">Salivary glands</tissue>
    </source>
</reference>
<name>A0A023EYX7_TRIIF</name>
<keyword evidence="2" id="KW-0808">Transferase</keyword>
<accession>A0A023EYX7</accession>
<dbReference type="PROSITE" id="PS50878">
    <property type="entry name" value="RT_POL"/>
    <property type="match status" value="1"/>
</dbReference>
<dbReference type="SUPFAM" id="SSF56672">
    <property type="entry name" value="DNA/RNA polymerases"/>
    <property type="match status" value="1"/>
</dbReference>
<organism evidence="2">
    <name type="scientific">Triatoma infestans</name>
    <name type="common">Assassin bug</name>
    <dbReference type="NCBI Taxonomy" id="30076"/>
    <lineage>
        <taxon>Eukaryota</taxon>
        <taxon>Metazoa</taxon>
        <taxon>Ecdysozoa</taxon>
        <taxon>Arthropoda</taxon>
        <taxon>Hexapoda</taxon>
        <taxon>Insecta</taxon>
        <taxon>Pterygota</taxon>
        <taxon>Neoptera</taxon>
        <taxon>Paraneoptera</taxon>
        <taxon>Hemiptera</taxon>
        <taxon>Heteroptera</taxon>
        <taxon>Panheteroptera</taxon>
        <taxon>Cimicomorpha</taxon>
        <taxon>Reduviidae</taxon>
        <taxon>Triatominae</taxon>
        <taxon>Triatoma</taxon>
    </lineage>
</organism>
<evidence type="ECO:0000259" key="1">
    <source>
        <dbReference type="PROSITE" id="PS50878"/>
    </source>
</evidence>
<proteinExistence type="evidence at transcript level"/>
<protein>
    <submittedName>
        <fullName evidence="2">Putative rna-directed dna polymerase from transposon bs</fullName>
    </submittedName>
</protein>
<feature type="non-terminal residue" evidence="2">
    <location>
        <position position="1"/>
    </location>
</feature>